<reference evidence="3" key="1">
    <citation type="submission" date="2025-08" db="UniProtKB">
        <authorList>
            <consortium name="RefSeq"/>
        </authorList>
    </citation>
    <scope>IDENTIFICATION</scope>
</reference>
<dbReference type="GeneID" id="113457160"/>
<evidence type="ECO:0000313" key="3">
    <source>
        <dbReference type="RefSeq" id="XP_026639517.1"/>
    </source>
</evidence>
<accession>A0ABM1UC05</accession>
<proteinExistence type="predicted"/>
<evidence type="ECO:0000256" key="1">
    <source>
        <dbReference type="SAM" id="MobiDB-lite"/>
    </source>
</evidence>
<dbReference type="Proteomes" id="UP000694915">
    <property type="component" value="Chromosome 19"/>
</dbReference>
<evidence type="ECO:0000313" key="2">
    <source>
        <dbReference type="Proteomes" id="UP000694915"/>
    </source>
</evidence>
<keyword evidence="2" id="KW-1185">Reference proteome</keyword>
<dbReference type="RefSeq" id="XP_026639517.1">
    <property type="nucleotide sequence ID" value="XM_026783716.1"/>
</dbReference>
<feature type="region of interest" description="Disordered" evidence="1">
    <location>
        <begin position="183"/>
        <end position="207"/>
    </location>
</feature>
<sequence>MNKKTTSPSSWLKGLKALNNKVWLAYYISVQTSFSCWRLGLRQKSHKGSCGPTGQLLPAPGRTSDVREVRESINASETHPGPVLVSPKDRIILDLQKPWNYLHDVLAVKPSMNLKTNLMAWQNGSLGLFVCLCGRLMIPRKEKIMRVKAQGESFYPVMSKGDSSLGHQISVIPALYTSDGGKFTGGAPEPAQSKGWKGHGDKATPGPLFSAFWRKHPK</sequence>
<protein>
    <submittedName>
        <fullName evidence="3">Uncharacterized protein LOC113457160</fullName>
    </submittedName>
</protein>
<gene>
    <name evidence="3" type="primary">LOC113457160</name>
</gene>
<organism evidence="2 3">
    <name type="scientific">Microtus ochrogaster</name>
    <name type="common">Prairie vole</name>
    <dbReference type="NCBI Taxonomy" id="79684"/>
    <lineage>
        <taxon>Eukaryota</taxon>
        <taxon>Metazoa</taxon>
        <taxon>Chordata</taxon>
        <taxon>Craniata</taxon>
        <taxon>Vertebrata</taxon>
        <taxon>Euteleostomi</taxon>
        <taxon>Mammalia</taxon>
        <taxon>Eutheria</taxon>
        <taxon>Euarchontoglires</taxon>
        <taxon>Glires</taxon>
        <taxon>Rodentia</taxon>
        <taxon>Myomorpha</taxon>
        <taxon>Muroidea</taxon>
        <taxon>Cricetidae</taxon>
        <taxon>Arvicolinae</taxon>
        <taxon>Microtus</taxon>
    </lineage>
</organism>
<name>A0ABM1UC05_MICOH</name>